<proteinExistence type="predicted"/>
<keyword evidence="4" id="KW-0472">Membrane</keyword>
<feature type="domain" description="Receptor ligand binding region" evidence="7">
    <location>
        <begin position="34"/>
        <end position="178"/>
    </location>
</feature>
<dbReference type="PANTHER" id="PTHR34836:SF1">
    <property type="entry name" value="OS09G0428600 PROTEIN"/>
    <property type="match status" value="1"/>
</dbReference>
<sequence length="199" mass="21661">MAAAAAAENTTIPVNVGVVVDLDAQIWWEDFLSCIKMALEDFYASHAHFKTRLVLHTRNSKHTVVGAASAALDLIKNVQVQAILGPVTSMQACFVINLGDQAHVPILSFSATSPSLASLRSSYFFRLTQTDSYQVKAISAIVKHFGWRQVVPIYVDNTYGEGVIPFLIDALQDVDAHVPIGVSSLHPPLMIKLVKSFPS</sequence>
<evidence type="ECO:0000256" key="1">
    <source>
        <dbReference type="ARBA" id="ARBA00004141"/>
    </source>
</evidence>
<reference evidence="8 9" key="1">
    <citation type="submission" date="2018-02" db="EMBL/GenBank/DDBJ databases">
        <title>Draft genome of wild Prunus yedoensis var. nudiflora.</title>
        <authorList>
            <person name="Baek S."/>
            <person name="Kim J.-H."/>
            <person name="Choi K."/>
            <person name="Kim G.-B."/>
            <person name="Cho A."/>
            <person name="Jang H."/>
            <person name="Shin C.-H."/>
            <person name="Yu H.-J."/>
            <person name="Mun J.-H."/>
        </authorList>
    </citation>
    <scope>NUCLEOTIDE SEQUENCE [LARGE SCALE GENOMIC DNA]</scope>
    <source>
        <strain evidence="9">cv. Jeju island</strain>
        <tissue evidence="8">Leaf</tissue>
    </source>
</reference>
<dbReference type="Proteomes" id="UP000250321">
    <property type="component" value="Unassembled WGS sequence"/>
</dbReference>
<dbReference type="GO" id="GO:0004930">
    <property type="term" value="F:G protein-coupled receptor activity"/>
    <property type="evidence" value="ECO:0007669"/>
    <property type="project" value="InterPro"/>
</dbReference>
<evidence type="ECO:0000259" key="7">
    <source>
        <dbReference type="Pfam" id="PF01094"/>
    </source>
</evidence>
<keyword evidence="5 8" id="KW-0675">Receptor</keyword>
<keyword evidence="9" id="KW-1185">Reference proteome</keyword>
<dbReference type="Pfam" id="PF01094">
    <property type="entry name" value="ANF_receptor"/>
    <property type="match status" value="1"/>
</dbReference>
<evidence type="ECO:0000256" key="3">
    <source>
        <dbReference type="ARBA" id="ARBA00022989"/>
    </source>
</evidence>
<dbReference type="InterPro" id="IPR028082">
    <property type="entry name" value="Peripla_BP_I"/>
</dbReference>
<dbReference type="SUPFAM" id="SSF53822">
    <property type="entry name" value="Periplasmic binding protein-like I"/>
    <property type="match status" value="1"/>
</dbReference>
<dbReference type="InterPro" id="IPR001828">
    <property type="entry name" value="ANF_lig-bd_rcpt"/>
</dbReference>
<dbReference type="Gene3D" id="3.40.50.2300">
    <property type="match status" value="1"/>
</dbReference>
<dbReference type="InterPro" id="IPR015683">
    <property type="entry name" value="Ionotropic_Glu_rcpt"/>
</dbReference>
<dbReference type="GO" id="GO:0016020">
    <property type="term" value="C:membrane"/>
    <property type="evidence" value="ECO:0007669"/>
    <property type="project" value="UniProtKB-SubCell"/>
</dbReference>
<comment type="subcellular location">
    <subcellularLocation>
        <location evidence="1">Membrane</location>
        <topology evidence="1">Multi-pass membrane protein</topology>
    </subcellularLocation>
</comment>
<keyword evidence="6" id="KW-0325">Glycoprotein</keyword>
<dbReference type="PANTHER" id="PTHR34836">
    <property type="entry name" value="OS06G0188250 PROTEIN"/>
    <property type="match status" value="1"/>
</dbReference>
<dbReference type="AlphaFoldDB" id="A0A314UWV9"/>
<dbReference type="EMBL" id="PJQY01002893">
    <property type="protein sequence ID" value="PQM41933.1"/>
    <property type="molecule type" value="Genomic_DNA"/>
</dbReference>
<organism evidence="8 9">
    <name type="scientific">Prunus yedoensis var. nudiflora</name>
    <dbReference type="NCBI Taxonomy" id="2094558"/>
    <lineage>
        <taxon>Eukaryota</taxon>
        <taxon>Viridiplantae</taxon>
        <taxon>Streptophyta</taxon>
        <taxon>Embryophyta</taxon>
        <taxon>Tracheophyta</taxon>
        <taxon>Spermatophyta</taxon>
        <taxon>Magnoliopsida</taxon>
        <taxon>eudicotyledons</taxon>
        <taxon>Gunneridae</taxon>
        <taxon>Pentapetalae</taxon>
        <taxon>rosids</taxon>
        <taxon>fabids</taxon>
        <taxon>Rosales</taxon>
        <taxon>Rosaceae</taxon>
        <taxon>Amygdaloideae</taxon>
        <taxon>Amygdaleae</taxon>
        <taxon>Prunus</taxon>
    </lineage>
</organism>
<name>A0A314UWV9_PRUYE</name>
<evidence type="ECO:0000313" key="8">
    <source>
        <dbReference type="EMBL" id="PQM41933.1"/>
    </source>
</evidence>
<dbReference type="OrthoDB" id="5984008at2759"/>
<dbReference type="InterPro" id="IPR000337">
    <property type="entry name" value="GPCR_3"/>
</dbReference>
<protein>
    <submittedName>
        <fullName evidence="8">Glutamate receptor 2.8-like</fullName>
    </submittedName>
</protein>
<evidence type="ECO:0000256" key="6">
    <source>
        <dbReference type="ARBA" id="ARBA00023180"/>
    </source>
</evidence>
<evidence type="ECO:0000256" key="2">
    <source>
        <dbReference type="ARBA" id="ARBA00022692"/>
    </source>
</evidence>
<evidence type="ECO:0000256" key="4">
    <source>
        <dbReference type="ARBA" id="ARBA00023136"/>
    </source>
</evidence>
<evidence type="ECO:0000313" key="9">
    <source>
        <dbReference type="Proteomes" id="UP000250321"/>
    </source>
</evidence>
<gene>
    <name evidence="8" type="ORF">Pyn_24483</name>
</gene>
<keyword evidence="3" id="KW-1133">Transmembrane helix</keyword>
<dbReference type="PRINTS" id="PR00248">
    <property type="entry name" value="GPCRMGR"/>
</dbReference>
<keyword evidence="2" id="KW-0812">Transmembrane</keyword>
<evidence type="ECO:0000256" key="5">
    <source>
        <dbReference type="ARBA" id="ARBA00023170"/>
    </source>
</evidence>
<comment type="caution">
    <text evidence="8">The sequence shown here is derived from an EMBL/GenBank/DDBJ whole genome shotgun (WGS) entry which is preliminary data.</text>
</comment>
<accession>A0A314UWV9</accession>